<evidence type="ECO:0000256" key="1">
    <source>
        <dbReference type="ARBA" id="ARBA00023125"/>
    </source>
</evidence>
<evidence type="ECO:0000313" key="5">
    <source>
        <dbReference type="EMBL" id="AFL50809.1"/>
    </source>
</evidence>
<evidence type="ECO:0000256" key="2">
    <source>
        <dbReference type="PROSITE-ProRule" id="PRU00335"/>
    </source>
</evidence>
<dbReference type="Pfam" id="PF17938">
    <property type="entry name" value="TetR_C_29"/>
    <property type="match status" value="1"/>
</dbReference>
<gene>
    <name evidence="5" type="ORF">USDA257_c22280</name>
</gene>
<feature type="region of interest" description="Disordered" evidence="3">
    <location>
        <begin position="28"/>
        <end position="49"/>
    </location>
</feature>
<dbReference type="Gene3D" id="1.10.357.10">
    <property type="entry name" value="Tetracycline Repressor, domain 2"/>
    <property type="match status" value="1"/>
</dbReference>
<dbReference type="eggNOG" id="COG1309">
    <property type="taxonomic scope" value="Bacteria"/>
</dbReference>
<dbReference type="KEGG" id="sfd:USDA257_c22280"/>
<dbReference type="EMBL" id="CP003563">
    <property type="protein sequence ID" value="AFL50809.1"/>
    <property type="molecule type" value="Genomic_DNA"/>
</dbReference>
<dbReference type="GO" id="GO:0003677">
    <property type="term" value="F:DNA binding"/>
    <property type="evidence" value="ECO:0007669"/>
    <property type="project" value="UniProtKB-UniRule"/>
</dbReference>
<dbReference type="Proteomes" id="UP000006180">
    <property type="component" value="Chromosome"/>
</dbReference>
<name>I3X4K3_SINF2</name>
<dbReference type="InterPro" id="IPR036271">
    <property type="entry name" value="Tet_transcr_reg_TetR-rel_C_sf"/>
</dbReference>
<dbReference type="InterPro" id="IPR001647">
    <property type="entry name" value="HTH_TetR"/>
</dbReference>
<dbReference type="InterPro" id="IPR041474">
    <property type="entry name" value="NicS_C"/>
</dbReference>
<reference evidence="5 6" key="1">
    <citation type="journal article" date="2012" name="J. Bacteriol.">
        <title>Complete genome sequence of the broad-host-range strain Sinorhizobium fredii USDA257.</title>
        <authorList>
            <person name="Schuldes J."/>
            <person name="Rodriguez Orbegoso M."/>
            <person name="Schmeisser C."/>
            <person name="Krishnan H.B."/>
            <person name="Daniel R."/>
            <person name="Streit W.R."/>
        </authorList>
    </citation>
    <scope>NUCLEOTIDE SEQUENCE [LARGE SCALE GENOMIC DNA]</scope>
    <source>
        <strain evidence="5 6">USDA 257</strain>
    </source>
</reference>
<dbReference type="InterPro" id="IPR050109">
    <property type="entry name" value="HTH-type_TetR-like_transc_reg"/>
</dbReference>
<dbReference type="PANTHER" id="PTHR30328">
    <property type="entry name" value="TRANSCRIPTIONAL REPRESSOR"/>
    <property type="match status" value="1"/>
</dbReference>
<accession>I3X4K3</accession>
<dbReference type="SUPFAM" id="SSF46689">
    <property type="entry name" value="Homeodomain-like"/>
    <property type="match status" value="1"/>
</dbReference>
<dbReference type="PATRIC" id="fig|1185652.3.peg.2298"/>
<evidence type="ECO:0000259" key="4">
    <source>
        <dbReference type="PROSITE" id="PS50977"/>
    </source>
</evidence>
<evidence type="ECO:0000313" key="6">
    <source>
        <dbReference type="Proteomes" id="UP000006180"/>
    </source>
</evidence>
<feature type="domain" description="HTH tetR-type" evidence="4">
    <location>
        <begin position="47"/>
        <end position="107"/>
    </location>
</feature>
<dbReference type="HOGENOM" id="CLU_069356_1_2_5"/>
<sequence length="255" mass="28869">MHRPGERPPDRPAKAGIWVEETRACERAGQRAQMAERQMNGRKNDPQRTQEDILDVATEEFSTHGLAGARVDAIAEKTRTSKRMIYYYFGSKEALYLAVLERSYRKIRTLEADLALANLPPEHALRTLIATTFDHDEANPDFVRLVSIENIHHAAHMLRSEAIRELNVSVIQTIDAIVQRGLADGTFCRKADPIDIHMMISAFCFFRVSNRYTFGTIFRRDLSEPATLERHRTMIADAVVSYLKGGETVGEAGRP</sequence>
<keyword evidence="1 2" id="KW-0238">DNA-binding</keyword>
<dbReference type="Pfam" id="PF00440">
    <property type="entry name" value="TetR_N"/>
    <property type="match status" value="1"/>
</dbReference>
<protein>
    <submittedName>
        <fullName evidence="5">Transcriptional regulator, TetR/ArcR family</fullName>
    </submittedName>
</protein>
<dbReference type="PROSITE" id="PS50977">
    <property type="entry name" value="HTH_TETR_2"/>
    <property type="match status" value="1"/>
</dbReference>
<dbReference type="InterPro" id="IPR009057">
    <property type="entry name" value="Homeodomain-like_sf"/>
</dbReference>
<evidence type="ECO:0000256" key="3">
    <source>
        <dbReference type="SAM" id="MobiDB-lite"/>
    </source>
</evidence>
<dbReference type="STRING" id="1185652.USDA257_c22280"/>
<dbReference type="PRINTS" id="PR00455">
    <property type="entry name" value="HTHTETR"/>
</dbReference>
<dbReference type="AlphaFoldDB" id="I3X4K3"/>
<proteinExistence type="predicted"/>
<feature type="DNA-binding region" description="H-T-H motif" evidence="2">
    <location>
        <begin position="70"/>
        <end position="89"/>
    </location>
</feature>
<dbReference type="SUPFAM" id="SSF48498">
    <property type="entry name" value="Tetracyclin repressor-like, C-terminal domain"/>
    <property type="match status" value="1"/>
</dbReference>
<organism evidence="5 6">
    <name type="scientific">Sinorhizobium fredii (strain USDA 257)</name>
    <dbReference type="NCBI Taxonomy" id="1185652"/>
    <lineage>
        <taxon>Bacteria</taxon>
        <taxon>Pseudomonadati</taxon>
        <taxon>Pseudomonadota</taxon>
        <taxon>Alphaproteobacteria</taxon>
        <taxon>Hyphomicrobiales</taxon>
        <taxon>Rhizobiaceae</taxon>
        <taxon>Sinorhizobium/Ensifer group</taxon>
        <taxon>Sinorhizobium</taxon>
    </lineage>
</organism>
<dbReference type="PANTHER" id="PTHR30328:SF54">
    <property type="entry name" value="HTH-TYPE TRANSCRIPTIONAL REPRESSOR SCO4008"/>
    <property type="match status" value="1"/>
</dbReference>